<evidence type="ECO:0000313" key="3">
    <source>
        <dbReference type="EMBL" id="PWF24129.1"/>
    </source>
</evidence>
<dbReference type="Proteomes" id="UP000245212">
    <property type="component" value="Unassembled WGS sequence"/>
</dbReference>
<feature type="domain" description="Putative Flp pilus-assembly TadG-like N-terminal" evidence="2">
    <location>
        <begin position="36"/>
        <end position="82"/>
    </location>
</feature>
<organism evidence="3 4">
    <name type="scientific">Corticimicrobacter populi</name>
    <dbReference type="NCBI Taxonomy" id="2175229"/>
    <lineage>
        <taxon>Bacteria</taxon>
        <taxon>Pseudomonadati</taxon>
        <taxon>Pseudomonadota</taxon>
        <taxon>Betaproteobacteria</taxon>
        <taxon>Burkholderiales</taxon>
        <taxon>Alcaligenaceae</taxon>
        <taxon>Corticimicrobacter</taxon>
    </lineage>
</organism>
<comment type="caution">
    <text evidence="3">The sequence shown here is derived from an EMBL/GenBank/DDBJ whole genome shotgun (WGS) entry which is preliminary data.</text>
</comment>
<evidence type="ECO:0000313" key="4">
    <source>
        <dbReference type="Proteomes" id="UP000245212"/>
    </source>
</evidence>
<evidence type="ECO:0000259" key="2">
    <source>
        <dbReference type="Pfam" id="PF13400"/>
    </source>
</evidence>
<reference evidence="4" key="1">
    <citation type="submission" date="2018-05" db="EMBL/GenBank/DDBJ databases">
        <authorList>
            <person name="Li Y."/>
        </authorList>
    </citation>
    <scope>NUCLEOTIDE SEQUENCE [LARGE SCALE GENOMIC DNA]</scope>
    <source>
        <strain evidence="4">3d-2-2</strain>
    </source>
</reference>
<dbReference type="EMBL" id="QETA01000002">
    <property type="protein sequence ID" value="PWF24129.1"/>
    <property type="molecule type" value="Genomic_DNA"/>
</dbReference>
<keyword evidence="1" id="KW-0472">Membrane</keyword>
<dbReference type="Gene3D" id="3.40.50.410">
    <property type="entry name" value="von Willebrand factor, type A domain"/>
    <property type="match status" value="3"/>
</dbReference>
<accession>A0A2V1JZ96</accession>
<dbReference type="SUPFAM" id="SSF53300">
    <property type="entry name" value="vWA-like"/>
    <property type="match status" value="1"/>
</dbReference>
<feature type="transmembrane region" description="Helical" evidence="1">
    <location>
        <begin position="37"/>
        <end position="57"/>
    </location>
</feature>
<sequence>MVASIKTRLQRQDAGWCRRIGRRLRAGWHLRGGERGAVALTFLVSATLMLGGTFGAIDMIRYNVAQSRLQNALDAAVISAGRSLSVYNAPVEGSKDEAAWRNDAYHYFLSNMPAGFLSSQVALEDFHIEYIEERGGANNSYLSGQFVKMSVNGELPLISTGYFKQTAWALSASNQAVRRTRSDLELVMALDNTGSMDFDSPKRMTVLKQAAKSLVKTVLDAADVARQQGAPSGVFIGLVPFTDVVNVGSVPSARGWLNGAAVSDNYIQQRWSGCIAEPAGNWQAGHPLPAQALTPAARFQPLIATYSYVLNESKLARLPSDAKILDAYPPQLQRPGVAYPEFVAVPGRSNYDRRVSAVKQVGQNVFQINLAMEPQYCLDTPVRFLDNTRQSLDVAIDDMRSYGGTGVPAGLLWAWRMLSPAWRGAAGWGSGDMPRDPDPGRLNKVIVLLTDGDNAPVVTREINAERQAWFRLTYAYQACSRTERKYVQTGTDWWGRPVMGWRDVCVSWVPESQAVRVEEDIQVRSNEVPNFSQCPVDALKPHDPRAMRPDNYAQDCRSHDTDIGYHTGWDTGKDGNDTAARRGRLSASAYNRYMAELCANVKTDGNGIRVYTVTLGKDVGQAAINLMRNCASGPGYFFDASNVNDLPEVFATIAGSLTELRLTD</sequence>
<name>A0A2V1JZ96_9BURK</name>
<keyword evidence="1" id="KW-0812">Transmembrane</keyword>
<dbReference type="AlphaFoldDB" id="A0A2V1JZ96"/>
<protein>
    <recommendedName>
        <fullName evidence="2">Putative Flp pilus-assembly TadG-like N-terminal domain-containing protein</fullName>
    </recommendedName>
</protein>
<keyword evidence="4" id="KW-1185">Reference proteome</keyword>
<keyword evidence="1" id="KW-1133">Transmembrane helix</keyword>
<dbReference type="InterPro" id="IPR036465">
    <property type="entry name" value="vWFA_dom_sf"/>
</dbReference>
<proteinExistence type="predicted"/>
<gene>
    <name evidence="3" type="ORF">DD235_07445</name>
</gene>
<dbReference type="InterPro" id="IPR028087">
    <property type="entry name" value="Tad_N"/>
</dbReference>
<dbReference type="Pfam" id="PF13400">
    <property type="entry name" value="Tad"/>
    <property type="match status" value="1"/>
</dbReference>
<evidence type="ECO:0000256" key="1">
    <source>
        <dbReference type="SAM" id="Phobius"/>
    </source>
</evidence>
<dbReference type="RefSeq" id="WP_109061407.1">
    <property type="nucleotide sequence ID" value="NZ_QETA01000002.1"/>
</dbReference>